<dbReference type="PANTHER" id="PTHR32282">
    <property type="entry name" value="BINDING PROTEIN TRANSPEPTIDASE, PUTATIVE-RELATED"/>
    <property type="match status" value="1"/>
</dbReference>
<dbReference type="Pfam" id="PF00905">
    <property type="entry name" value="Transpeptidase"/>
    <property type="match status" value="1"/>
</dbReference>
<dbReference type="GO" id="GO:0008955">
    <property type="term" value="F:peptidoglycan glycosyltransferase activity"/>
    <property type="evidence" value="ECO:0007669"/>
    <property type="project" value="UniProtKB-EC"/>
</dbReference>
<dbReference type="InterPro" id="IPR005543">
    <property type="entry name" value="PASTA_dom"/>
</dbReference>
<keyword evidence="15" id="KW-1185">Reference proteome</keyword>
<reference evidence="14 15" key="1">
    <citation type="submission" date="2018-02" db="EMBL/GenBank/DDBJ databases">
        <title>Bacteriophage NCPPB3778 and a type I-E CRISPR drive the evolution of the US Biological Select Agent, Rathayibacter toxicus.</title>
        <authorList>
            <person name="Davis E.W.II."/>
            <person name="Tabima J.F."/>
            <person name="Weisberg A.J."/>
            <person name="Lopes L.D."/>
            <person name="Wiseman M.S."/>
            <person name="Wiseman M.S."/>
            <person name="Pupko T."/>
            <person name="Belcher M.S."/>
            <person name="Sechler A.J."/>
            <person name="Tancos M.A."/>
            <person name="Schroeder B.K."/>
            <person name="Murray T.D."/>
            <person name="Luster D.G."/>
            <person name="Schneider W.L."/>
            <person name="Rogers E."/>
            <person name="Andreote F.D."/>
            <person name="Grunwald N.J."/>
            <person name="Putnam M.L."/>
            <person name="Chang J.H."/>
        </authorList>
    </citation>
    <scope>NUCLEOTIDE SEQUENCE [LARGE SCALE GENOMIC DNA]</scope>
    <source>
        <strain evidence="13 15">AY1D6</strain>
        <strain evidence="12 14">AY1I9</strain>
    </source>
</reference>
<keyword evidence="10" id="KW-1133">Transmembrane helix</keyword>
<dbReference type="SUPFAM" id="SSF53955">
    <property type="entry name" value="Lysozyme-like"/>
    <property type="match status" value="1"/>
</dbReference>
<keyword evidence="1" id="KW-0121">Carboxypeptidase</keyword>
<evidence type="ECO:0000256" key="9">
    <source>
        <dbReference type="SAM" id="MobiDB-lite"/>
    </source>
</evidence>
<evidence type="ECO:0000313" key="12">
    <source>
        <dbReference type="EMBL" id="PPF10895.1"/>
    </source>
</evidence>
<keyword evidence="6" id="KW-0511">Multifunctional enzyme</keyword>
<dbReference type="InterPro" id="IPR012338">
    <property type="entry name" value="Beta-lactam/transpept-like"/>
</dbReference>
<feature type="domain" description="PASTA" evidence="11">
    <location>
        <begin position="833"/>
        <end position="900"/>
    </location>
</feature>
<evidence type="ECO:0000259" key="11">
    <source>
        <dbReference type="PROSITE" id="PS51178"/>
    </source>
</evidence>
<dbReference type="EMBL" id="PSUL01000038">
    <property type="protein sequence ID" value="PPF10895.1"/>
    <property type="molecule type" value="Genomic_DNA"/>
</dbReference>
<dbReference type="SUPFAM" id="SSF56601">
    <property type="entry name" value="beta-lactamase/transpeptidase-like"/>
    <property type="match status" value="1"/>
</dbReference>
<evidence type="ECO:0000313" key="15">
    <source>
        <dbReference type="Proteomes" id="UP000239698"/>
    </source>
</evidence>
<gene>
    <name evidence="12" type="ORF">C5C04_12805</name>
    <name evidence="13" type="ORF">C5C40_14510</name>
</gene>
<dbReference type="SMART" id="SM00740">
    <property type="entry name" value="PASTA"/>
    <property type="match status" value="1"/>
</dbReference>
<evidence type="ECO:0000256" key="2">
    <source>
        <dbReference type="ARBA" id="ARBA00022670"/>
    </source>
</evidence>
<dbReference type="Gene3D" id="3.40.710.10">
    <property type="entry name" value="DD-peptidase/beta-lactamase superfamily"/>
    <property type="match status" value="1"/>
</dbReference>
<dbReference type="Gene3D" id="1.10.3810.10">
    <property type="entry name" value="Biosynthetic peptidoglycan transglycosylase-like"/>
    <property type="match status" value="1"/>
</dbReference>
<dbReference type="PROSITE" id="PS51178">
    <property type="entry name" value="PASTA"/>
    <property type="match status" value="1"/>
</dbReference>
<dbReference type="GO" id="GO:0006508">
    <property type="term" value="P:proteolysis"/>
    <property type="evidence" value="ECO:0007669"/>
    <property type="project" value="UniProtKB-KW"/>
</dbReference>
<sequence length="919" mass="96655">MRAIVCAFCWGDRPRPGAIAESGAGAPSGKAQSPRYGCIDSRSAPRARPLMHIARQPASPPGGGRPSSAAVTYHERGGSRDCSRGSRHPPLHLRGRSPCRKDDHSMTLPSASRRSVRPLGMSLRAVMEFIGMSAVAGVLITVGVTPALALTGVATSTTIGMFQNLPGYLDVGHLMQRTNVYASNGTTLLASVYDQNRVEVGWDDVAQSVKDAAVAGEDPRFYEHGGIDLQGTLRAIAVTLTGGKLQGGSSITQQYVKNVLVQKAESITDEAERTKAYDEATAPTPERKLKEMRLAIGLEKEASKDDILLGYLNIALFGGTVYGIEAAANYYYGIPASQLSISQAAALLAIVNNPAKFRFDDPGDKVNGAAKGYADTKERRDYILSEELKHGRIDQATHDAAVAEPITPNITEPSTGCTTAGDAAYFCEYVLNVLRNDTVFGASDDERYQRIRQGGFDVVTTLDLDIQQVSQAALNAYVPSVDPRFQIGATAASVEAKTGRVLSMVQNTKYSQDEQFLTANPGYSAINLNVDLSMGGGSGVQTGSTYKVFTLAQWLKAGHTINESFPSPTSGFGSYAKKCNVTSGYYQGLRFAPRNDDPSEDSSSMTALESTTNSINTGFMGMANKLDLCDIRTTAESFGVHGANGKELSSGPAAVLGTNEIAPLTMASAYAGIANDGTTCDAVVIDRITDSDGAAVATPDSNCRASVTPEVAHGMQYAMQRVMTSGTATASNPGDGIEHIGKTGTTDEAADVWTAGASRATSLAVWVGSIRGFDDHTKQNLRFTTITGESGSIKASNARHAIWKPIMTALDQKYGGDDFADPPASMLANSPRAATLAEVPDVTGQTVADASATLKAAGFIVGMTEPAASAKVPEGSVVMTTPSTGKTALRGAVIPLQVSTGKAPINTDDIMDINGDLLS</sequence>
<keyword evidence="10" id="KW-0812">Transmembrane</keyword>
<keyword evidence="5" id="KW-0378">Hydrolase</keyword>
<dbReference type="InterPro" id="IPR001460">
    <property type="entry name" value="PCN-bd_Tpept"/>
</dbReference>
<protein>
    <submittedName>
        <fullName evidence="12">PASTA domain-containing protein</fullName>
    </submittedName>
</protein>
<evidence type="ECO:0000313" key="13">
    <source>
        <dbReference type="EMBL" id="PPH72398.1"/>
    </source>
</evidence>
<accession>A0ABD6W5V1</accession>
<feature type="compositionally biased region" description="Basic residues" evidence="9">
    <location>
        <begin position="85"/>
        <end position="98"/>
    </location>
</feature>
<keyword evidence="4" id="KW-0808">Transferase</keyword>
<dbReference type="InterPro" id="IPR023346">
    <property type="entry name" value="Lysozyme-like_dom_sf"/>
</dbReference>
<dbReference type="KEGG" id="rry:C1O28_10885"/>
<organism evidence="12 14">
    <name type="scientific">Rathayibacter rathayi</name>
    <name type="common">Corynebacterium rathayi</name>
    <dbReference type="NCBI Taxonomy" id="33887"/>
    <lineage>
        <taxon>Bacteria</taxon>
        <taxon>Bacillati</taxon>
        <taxon>Actinomycetota</taxon>
        <taxon>Actinomycetes</taxon>
        <taxon>Micrococcales</taxon>
        <taxon>Microbacteriaceae</taxon>
        <taxon>Rathayibacter</taxon>
    </lineage>
</organism>
<evidence type="ECO:0000313" key="14">
    <source>
        <dbReference type="Proteomes" id="UP000237881"/>
    </source>
</evidence>
<evidence type="ECO:0000256" key="8">
    <source>
        <dbReference type="ARBA" id="ARBA00049902"/>
    </source>
</evidence>
<dbReference type="GO" id="GO:0009002">
    <property type="term" value="F:serine-type D-Ala-D-Ala carboxypeptidase activity"/>
    <property type="evidence" value="ECO:0007669"/>
    <property type="project" value="UniProtKB-EC"/>
</dbReference>
<evidence type="ECO:0000256" key="3">
    <source>
        <dbReference type="ARBA" id="ARBA00022676"/>
    </source>
</evidence>
<evidence type="ECO:0000256" key="7">
    <source>
        <dbReference type="ARBA" id="ARBA00034000"/>
    </source>
</evidence>
<comment type="catalytic activity">
    <reaction evidence="7">
        <text>Preferential cleavage: (Ac)2-L-Lys-D-Ala-|-D-Ala. Also transpeptidation of peptidyl-alanyl moieties that are N-acyl substituents of D-alanine.</text>
        <dbReference type="EC" id="3.4.16.4"/>
    </reaction>
</comment>
<feature type="region of interest" description="Disordered" evidence="9">
    <location>
        <begin position="17"/>
        <end position="36"/>
    </location>
</feature>
<feature type="region of interest" description="Disordered" evidence="9">
    <location>
        <begin position="54"/>
        <end position="113"/>
    </location>
</feature>
<dbReference type="Gene3D" id="3.30.10.20">
    <property type="match status" value="1"/>
</dbReference>
<dbReference type="Proteomes" id="UP000239698">
    <property type="component" value="Unassembled WGS sequence"/>
</dbReference>
<name>A0ABD6W5V1_RATRA</name>
<dbReference type="Pfam" id="PF03793">
    <property type="entry name" value="PASTA"/>
    <property type="match status" value="1"/>
</dbReference>
<dbReference type="Proteomes" id="UP000237881">
    <property type="component" value="Unassembled WGS sequence"/>
</dbReference>
<dbReference type="EMBL" id="PSVT01000049">
    <property type="protein sequence ID" value="PPH72398.1"/>
    <property type="molecule type" value="Genomic_DNA"/>
</dbReference>
<dbReference type="InterPro" id="IPR050396">
    <property type="entry name" value="Glycosyltr_51/Transpeptidase"/>
</dbReference>
<dbReference type="AlphaFoldDB" id="A0ABD6W5V1"/>
<evidence type="ECO:0000256" key="6">
    <source>
        <dbReference type="ARBA" id="ARBA00023268"/>
    </source>
</evidence>
<evidence type="ECO:0000256" key="5">
    <source>
        <dbReference type="ARBA" id="ARBA00022801"/>
    </source>
</evidence>
<evidence type="ECO:0000256" key="1">
    <source>
        <dbReference type="ARBA" id="ARBA00022645"/>
    </source>
</evidence>
<dbReference type="InterPro" id="IPR001264">
    <property type="entry name" value="Glyco_trans_51"/>
</dbReference>
<dbReference type="CDD" id="cd06577">
    <property type="entry name" value="PASTA_pknB"/>
    <property type="match status" value="1"/>
</dbReference>
<keyword evidence="2" id="KW-0645">Protease</keyword>
<evidence type="ECO:0000256" key="10">
    <source>
        <dbReference type="SAM" id="Phobius"/>
    </source>
</evidence>
<dbReference type="InterPro" id="IPR036950">
    <property type="entry name" value="PBP_transglycosylase"/>
</dbReference>
<keyword evidence="10" id="KW-0472">Membrane</keyword>
<dbReference type="Pfam" id="PF00912">
    <property type="entry name" value="Transgly"/>
    <property type="match status" value="1"/>
</dbReference>
<feature type="transmembrane region" description="Helical" evidence="10">
    <location>
        <begin position="129"/>
        <end position="154"/>
    </location>
</feature>
<keyword evidence="3" id="KW-0328">Glycosyltransferase</keyword>
<dbReference type="PANTHER" id="PTHR32282:SF33">
    <property type="entry name" value="PEPTIDOGLYCAN GLYCOSYLTRANSFERASE"/>
    <property type="match status" value="1"/>
</dbReference>
<comment type="caution">
    <text evidence="12">The sequence shown here is derived from an EMBL/GenBank/DDBJ whole genome shotgun (WGS) entry which is preliminary data.</text>
</comment>
<evidence type="ECO:0000256" key="4">
    <source>
        <dbReference type="ARBA" id="ARBA00022679"/>
    </source>
</evidence>
<comment type="catalytic activity">
    <reaction evidence="8">
        <text>[GlcNAc-(1-&gt;4)-Mur2Ac(oyl-L-Ala-gamma-D-Glu-L-Lys-D-Ala-D-Ala)](n)-di-trans,octa-cis-undecaprenyl diphosphate + beta-D-GlcNAc-(1-&gt;4)-Mur2Ac(oyl-L-Ala-gamma-D-Glu-L-Lys-D-Ala-D-Ala)-di-trans,octa-cis-undecaprenyl diphosphate = [GlcNAc-(1-&gt;4)-Mur2Ac(oyl-L-Ala-gamma-D-Glu-L-Lys-D-Ala-D-Ala)](n+1)-di-trans,octa-cis-undecaprenyl diphosphate + di-trans,octa-cis-undecaprenyl diphosphate + H(+)</text>
        <dbReference type="Rhea" id="RHEA:23708"/>
        <dbReference type="Rhea" id="RHEA-COMP:9602"/>
        <dbReference type="Rhea" id="RHEA-COMP:9603"/>
        <dbReference type="ChEBI" id="CHEBI:15378"/>
        <dbReference type="ChEBI" id="CHEBI:58405"/>
        <dbReference type="ChEBI" id="CHEBI:60033"/>
        <dbReference type="ChEBI" id="CHEBI:78435"/>
        <dbReference type="EC" id="2.4.99.28"/>
    </reaction>
</comment>
<proteinExistence type="predicted"/>
<feature type="compositionally biased region" description="Basic and acidic residues" evidence="9">
    <location>
        <begin position="73"/>
        <end position="84"/>
    </location>
</feature>